<organism evidence="2 3">
    <name type="scientific">Mesobacillus selenatarsenatis</name>
    <dbReference type="NCBI Taxonomy" id="388741"/>
    <lineage>
        <taxon>Bacteria</taxon>
        <taxon>Bacillati</taxon>
        <taxon>Bacillota</taxon>
        <taxon>Bacilli</taxon>
        <taxon>Bacillales</taxon>
        <taxon>Bacillaceae</taxon>
        <taxon>Mesobacillus</taxon>
    </lineage>
</organism>
<gene>
    <name evidence="2" type="ORF">GWK17_19630</name>
</gene>
<proteinExistence type="predicted"/>
<protein>
    <submittedName>
        <fullName evidence="2">Anti-sigma regulatory factor</fullName>
    </submittedName>
</protein>
<feature type="domain" description="Histidine kinase/HSP90-like ATPase" evidence="1">
    <location>
        <begin position="36"/>
        <end position="129"/>
    </location>
</feature>
<dbReference type="RefSeq" id="WP_167834068.1">
    <property type="nucleotide sequence ID" value="NZ_JAAVUM010000018.1"/>
</dbReference>
<dbReference type="EMBL" id="JAAVUM010000018">
    <property type="protein sequence ID" value="NKE07662.1"/>
    <property type="molecule type" value="Genomic_DNA"/>
</dbReference>
<reference evidence="2 3" key="1">
    <citation type="submission" date="2020-03" db="EMBL/GenBank/DDBJ databases">
        <authorList>
            <person name="Sun Q."/>
        </authorList>
    </citation>
    <scope>NUCLEOTIDE SEQUENCE [LARGE SCALE GENOMIC DNA]</scope>
    <source>
        <strain evidence="2 3">KACC 21451</strain>
    </source>
</reference>
<evidence type="ECO:0000313" key="3">
    <source>
        <dbReference type="Proteomes" id="UP000587942"/>
    </source>
</evidence>
<evidence type="ECO:0000313" key="2">
    <source>
        <dbReference type="EMBL" id="NKE07662.1"/>
    </source>
</evidence>
<dbReference type="InterPro" id="IPR003594">
    <property type="entry name" value="HATPase_dom"/>
</dbReference>
<dbReference type="InterPro" id="IPR036890">
    <property type="entry name" value="HATPase_C_sf"/>
</dbReference>
<dbReference type="CDD" id="cd16934">
    <property type="entry name" value="HATPase_RsbT-like"/>
    <property type="match status" value="1"/>
</dbReference>
<name>A0A846TPN5_9BACI</name>
<sequence>MHKKALVPIQFEQDIVTARAMGRTFSKDLCFDSINQARIVTAISELARNIYKYAGTGQICFEQIEKGNKHGLKITASDQGPGIREISKAMEPGYSTSGSLGVGIPGIKNMMDEFHLTSSPGSGTKVTVFKWQ</sequence>
<dbReference type="Proteomes" id="UP000587942">
    <property type="component" value="Unassembled WGS sequence"/>
</dbReference>
<dbReference type="Pfam" id="PF02518">
    <property type="entry name" value="HATPase_c"/>
    <property type="match status" value="1"/>
</dbReference>
<dbReference type="Gene3D" id="3.30.565.10">
    <property type="entry name" value="Histidine kinase-like ATPase, C-terminal domain"/>
    <property type="match status" value="1"/>
</dbReference>
<accession>A0A846TPN5</accession>
<dbReference type="SUPFAM" id="SSF55874">
    <property type="entry name" value="ATPase domain of HSP90 chaperone/DNA topoisomerase II/histidine kinase"/>
    <property type="match status" value="1"/>
</dbReference>
<comment type="caution">
    <text evidence="2">The sequence shown here is derived from an EMBL/GenBank/DDBJ whole genome shotgun (WGS) entry which is preliminary data.</text>
</comment>
<dbReference type="AlphaFoldDB" id="A0A846TPN5"/>
<evidence type="ECO:0000259" key="1">
    <source>
        <dbReference type="Pfam" id="PF02518"/>
    </source>
</evidence>